<dbReference type="EMBL" id="JAULSN010000009">
    <property type="protein sequence ID" value="KAK3364792.1"/>
    <property type="molecule type" value="Genomic_DNA"/>
</dbReference>
<protein>
    <recommendedName>
        <fullName evidence="1">Non-structural maintenance of chromosome element 4 C-terminal domain-containing protein</fullName>
    </recommendedName>
</protein>
<dbReference type="Pfam" id="PF08743">
    <property type="entry name" value="Nse4_C"/>
    <property type="match status" value="1"/>
</dbReference>
<sequence>MFSTVCPNECGQTVENMFYISFLILEGSVKLDFDKDGFPEIAAAAADIAARAATNAASAAATAAAAAAEQAEPAEPAVPKVRLDDYIIVLAWLISMFLSATIDVGTRRGLGRHDENNDPKDKPVDGRLLCLRVGGGVGGSGGGVGGSGVGSSGGVCGVCGVGGGADGITP</sequence>
<name>A0AAE0JVF6_9PEZI</name>
<dbReference type="InterPro" id="IPR014854">
    <property type="entry name" value="Nse4_C"/>
</dbReference>
<comment type="caution">
    <text evidence="2">The sequence shown here is derived from an EMBL/GenBank/DDBJ whole genome shotgun (WGS) entry which is preliminary data.</text>
</comment>
<keyword evidence="3" id="KW-1185">Reference proteome</keyword>
<reference evidence="2" key="1">
    <citation type="journal article" date="2023" name="Mol. Phylogenet. Evol.">
        <title>Genome-scale phylogeny and comparative genomics of the fungal order Sordariales.</title>
        <authorList>
            <person name="Hensen N."/>
            <person name="Bonometti L."/>
            <person name="Westerberg I."/>
            <person name="Brannstrom I.O."/>
            <person name="Guillou S."/>
            <person name="Cros-Aarteil S."/>
            <person name="Calhoun S."/>
            <person name="Haridas S."/>
            <person name="Kuo A."/>
            <person name="Mondo S."/>
            <person name="Pangilinan J."/>
            <person name="Riley R."/>
            <person name="LaButti K."/>
            <person name="Andreopoulos B."/>
            <person name="Lipzen A."/>
            <person name="Chen C."/>
            <person name="Yan M."/>
            <person name="Daum C."/>
            <person name="Ng V."/>
            <person name="Clum A."/>
            <person name="Steindorff A."/>
            <person name="Ohm R.A."/>
            <person name="Martin F."/>
            <person name="Silar P."/>
            <person name="Natvig D.O."/>
            <person name="Lalanne C."/>
            <person name="Gautier V."/>
            <person name="Ament-Velasquez S.L."/>
            <person name="Kruys A."/>
            <person name="Hutchinson M.I."/>
            <person name="Powell A.J."/>
            <person name="Barry K."/>
            <person name="Miller A.N."/>
            <person name="Grigoriev I.V."/>
            <person name="Debuchy R."/>
            <person name="Gladieux P."/>
            <person name="Hiltunen Thoren M."/>
            <person name="Johannesson H."/>
        </authorList>
    </citation>
    <scope>NUCLEOTIDE SEQUENCE</scope>
    <source>
        <strain evidence="2">CBS 958.72</strain>
    </source>
</reference>
<organism evidence="2 3">
    <name type="scientific">Lasiosphaeria ovina</name>
    <dbReference type="NCBI Taxonomy" id="92902"/>
    <lineage>
        <taxon>Eukaryota</taxon>
        <taxon>Fungi</taxon>
        <taxon>Dikarya</taxon>
        <taxon>Ascomycota</taxon>
        <taxon>Pezizomycotina</taxon>
        <taxon>Sordariomycetes</taxon>
        <taxon>Sordariomycetidae</taxon>
        <taxon>Sordariales</taxon>
        <taxon>Lasiosphaeriaceae</taxon>
        <taxon>Lasiosphaeria</taxon>
    </lineage>
</organism>
<reference evidence="2" key="2">
    <citation type="submission" date="2023-06" db="EMBL/GenBank/DDBJ databases">
        <authorList>
            <consortium name="Lawrence Berkeley National Laboratory"/>
            <person name="Haridas S."/>
            <person name="Hensen N."/>
            <person name="Bonometti L."/>
            <person name="Westerberg I."/>
            <person name="Brannstrom I.O."/>
            <person name="Guillou S."/>
            <person name="Cros-Aarteil S."/>
            <person name="Calhoun S."/>
            <person name="Kuo A."/>
            <person name="Mondo S."/>
            <person name="Pangilinan J."/>
            <person name="Riley R."/>
            <person name="Labutti K."/>
            <person name="Andreopoulos B."/>
            <person name="Lipzen A."/>
            <person name="Chen C."/>
            <person name="Yanf M."/>
            <person name="Daum C."/>
            <person name="Ng V."/>
            <person name="Clum A."/>
            <person name="Steindorff A."/>
            <person name="Ohm R."/>
            <person name="Martin F."/>
            <person name="Silar P."/>
            <person name="Natvig D."/>
            <person name="Lalanne C."/>
            <person name="Gautier V."/>
            <person name="Ament-Velasquez S.L."/>
            <person name="Kruys A."/>
            <person name="Hutchinson M.I."/>
            <person name="Powell A.J."/>
            <person name="Barry K."/>
            <person name="Miller A.N."/>
            <person name="Grigoriev I.V."/>
            <person name="Debuchy R."/>
            <person name="Gladieux P."/>
            <person name="Thoren M.H."/>
            <person name="Johannesson H."/>
        </authorList>
    </citation>
    <scope>NUCLEOTIDE SEQUENCE</scope>
    <source>
        <strain evidence="2">CBS 958.72</strain>
    </source>
</reference>
<evidence type="ECO:0000313" key="2">
    <source>
        <dbReference type="EMBL" id="KAK3364792.1"/>
    </source>
</evidence>
<gene>
    <name evidence="2" type="ORF">B0T24DRAFT_683430</name>
</gene>
<evidence type="ECO:0000259" key="1">
    <source>
        <dbReference type="Pfam" id="PF08743"/>
    </source>
</evidence>
<dbReference type="AlphaFoldDB" id="A0AAE0JVF6"/>
<accession>A0AAE0JVF6</accession>
<feature type="domain" description="Non-structural maintenance of chromosome element 4 C-terminal" evidence="1">
    <location>
        <begin position="7"/>
        <end position="47"/>
    </location>
</feature>
<evidence type="ECO:0000313" key="3">
    <source>
        <dbReference type="Proteomes" id="UP001287356"/>
    </source>
</evidence>
<proteinExistence type="predicted"/>
<dbReference type="Proteomes" id="UP001287356">
    <property type="component" value="Unassembled WGS sequence"/>
</dbReference>